<dbReference type="PRINTS" id="PR00834">
    <property type="entry name" value="PROTEASES2C"/>
</dbReference>
<feature type="transmembrane region" description="Helical" evidence="5">
    <location>
        <begin position="124"/>
        <end position="147"/>
    </location>
</feature>
<evidence type="ECO:0000256" key="3">
    <source>
        <dbReference type="ARBA" id="ARBA00022801"/>
    </source>
</evidence>
<evidence type="ECO:0000256" key="2">
    <source>
        <dbReference type="ARBA" id="ARBA00022670"/>
    </source>
</evidence>
<dbReference type="InterPro" id="IPR051201">
    <property type="entry name" value="Chloro_Bact_Ser_Proteases"/>
</dbReference>
<evidence type="ECO:0000256" key="4">
    <source>
        <dbReference type="SAM" id="MobiDB-lite"/>
    </source>
</evidence>
<evidence type="ECO:0000256" key="5">
    <source>
        <dbReference type="SAM" id="Phobius"/>
    </source>
</evidence>
<dbReference type="Gene3D" id="2.30.42.10">
    <property type="match status" value="1"/>
</dbReference>
<keyword evidence="5" id="KW-0472">Membrane</keyword>
<feature type="region of interest" description="Disordered" evidence="4">
    <location>
        <begin position="1"/>
        <end position="121"/>
    </location>
</feature>
<dbReference type="GO" id="GO:0006508">
    <property type="term" value="P:proteolysis"/>
    <property type="evidence" value="ECO:0007669"/>
    <property type="project" value="UniProtKB-KW"/>
</dbReference>
<comment type="caution">
    <text evidence="7">The sequence shown here is derived from an EMBL/GenBank/DDBJ whole genome shotgun (WGS) entry which is preliminary data.</text>
</comment>
<dbReference type="InterPro" id="IPR043504">
    <property type="entry name" value="Peptidase_S1_PA_chymotrypsin"/>
</dbReference>
<gene>
    <name evidence="7" type="ORF">GUY60_35845</name>
</gene>
<evidence type="ECO:0000256" key="1">
    <source>
        <dbReference type="ARBA" id="ARBA00010541"/>
    </source>
</evidence>
<dbReference type="AlphaFoldDB" id="A0A964XRB8"/>
<keyword evidence="5" id="KW-0812">Transmembrane</keyword>
<keyword evidence="5" id="KW-1133">Transmembrane helix</keyword>
<feature type="domain" description="PDZ" evidence="6">
    <location>
        <begin position="397"/>
        <end position="478"/>
    </location>
</feature>
<dbReference type="InterPro" id="IPR009003">
    <property type="entry name" value="Peptidase_S1_PA"/>
</dbReference>
<dbReference type="SUPFAM" id="SSF50156">
    <property type="entry name" value="PDZ domain-like"/>
    <property type="match status" value="1"/>
</dbReference>
<name>A0A964XRB8_9ACTN</name>
<dbReference type="InterPro" id="IPR036034">
    <property type="entry name" value="PDZ_sf"/>
</dbReference>
<reference evidence="7" key="1">
    <citation type="submission" date="2020-01" db="EMBL/GenBank/DDBJ databases">
        <title>Whole-genome analyses of novel actinobacteria.</title>
        <authorList>
            <person name="Sahin N."/>
        </authorList>
    </citation>
    <scope>NUCLEOTIDE SEQUENCE</scope>
    <source>
        <strain evidence="7">YC537</strain>
    </source>
</reference>
<dbReference type="InterPro" id="IPR001940">
    <property type="entry name" value="Peptidase_S1C"/>
</dbReference>
<feature type="compositionally biased region" description="Pro residues" evidence="4">
    <location>
        <begin position="65"/>
        <end position="74"/>
    </location>
</feature>
<dbReference type="Pfam" id="PF13365">
    <property type="entry name" value="Trypsin_2"/>
    <property type="match status" value="1"/>
</dbReference>
<protein>
    <submittedName>
        <fullName evidence="7">PDZ domain-containing protein</fullName>
    </submittedName>
</protein>
<feature type="compositionally biased region" description="Low complexity" evidence="4">
    <location>
        <begin position="24"/>
        <end position="42"/>
    </location>
</feature>
<feature type="region of interest" description="Disordered" evidence="4">
    <location>
        <begin position="419"/>
        <end position="438"/>
    </location>
</feature>
<comment type="similarity">
    <text evidence="1">Belongs to the peptidase S1C family.</text>
</comment>
<keyword evidence="2" id="KW-0645">Protease</keyword>
<evidence type="ECO:0000313" key="8">
    <source>
        <dbReference type="Proteomes" id="UP000598297"/>
    </source>
</evidence>
<dbReference type="PANTHER" id="PTHR43343:SF3">
    <property type="entry name" value="PROTEASE DO-LIKE 8, CHLOROPLASTIC"/>
    <property type="match status" value="1"/>
</dbReference>
<proteinExistence type="inferred from homology"/>
<dbReference type="SUPFAM" id="SSF50494">
    <property type="entry name" value="Trypsin-like serine proteases"/>
    <property type="match status" value="1"/>
</dbReference>
<dbReference type="Pfam" id="PF13180">
    <property type="entry name" value="PDZ_2"/>
    <property type="match status" value="1"/>
</dbReference>
<accession>A0A964XRB8</accession>
<dbReference type="Proteomes" id="UP000598297">
    <property type="component" value="Unassembled WGS sequence"/>
</dbReference>
<evidence type="ECO:0000313" key="7">
    <source>
        <dbReference type="EMBL" id="NBE56707.1"/>
    </source>
</evidence>
<dbReference type="EMBL" id="JAAAHS010000562">
    <property type="protein sequence ID" value="NBE56707.1"/>
    <property type="molecule type" value="Genomic_DNA"/>
</dbReference>
<evidence type="ECO:0000259" key="6">
    <source>
        <dbReference type="SMART" id="SM00228"/>
    </source>
</evidence>
<dbReference type="InterPro" id="IPR001478">
    <property type="entry name" value="PDZ"/>
</dbReference>
<dbReference type="SMART" id="SM00228">
    <property type="entry name" value="PDZ"/>
    <property type="match status" value="1"/>
</dbReference>
<dbReference type="RefSeq" id="WP_161705604.1">
    <property type="nucleotide sequence ID" value="NZ_JAAAHS010000562.1"/>
</dbReference>
<sequence length="493" mass="47859">MSTENEGNEVTPGPSVPPAPPAAAPDATPGTGEVPGAGEVSGAAGGHGAEHAGVPGGSAEQHTAPLPPVPPGPAAPGAAPAGGGGWPPQPPAVPAYAHGTGGHEWGAAYQPPPQQGSGKGRGGLVAGVLVAALVAGGIGGGVGYWAAERNDTAVDSTTVSASDTPADLKREPGTVANIAGKALPSVVTIDAQGGGAQGEGEGGTGTGFVYDKQGHILTNNHVVASAADGGRIAATFSNGKKYAAEIVGKAQGYDVAVLKLKNADGLAPLPLGDSEKVAVGDSTIAIGAPFGLSNTVTTGIVSAKNRPVASGDGTGSKNSYMSALQTDASINPGNSGGPLLDARGAVIGINSAIKPAESGGGLGGGQGGSIGLGFAIPINQVKTVADQLIKTGKAVYPMIGASVSLDQSTSDGARISEQGVGGSAPVTQGGPADKAGLKPGDLITRLDDRPIDSGPTLISEIWTHKPGDTVKLTFVRGGDERTVDVVLGSKGED</sequence>
<feature type="compositionally biased region" description="Pro residues" evidence="4">
    <location>
        <begin position="14"/>
        <end position="23"/>
    </location>
</feature>
<dbReference type="OrthoDB" id="9758917at2"/>
<dbReference type="PANTHER" id="PTHR43343">
    <property type="entry name" value="PEPTIDASE S12"/>
    <property type="match status" value="1"/>
</dbReference>
<dbReference type="GO" id="GO:0004252">
    <property type="term" value="F:serine-type endopeptidase activity"/>
    <property type="evidence" value="ECO:0007669"/>
    <property type="project" value="InterPro"/>
</dbReference>
<keyword evidence="8" id="KW-1185">Reference proteome</keyword>
<organism evidence="7 8">
    <name type="scientific">Streptomyces boluensis</name>
    <dbReference type="NCBI Taxonomy" id="1775135"/>
    <lineage>
        <taxon>Bacteria</taxon>
        <taxon>Bacillati</taxon>
        <taxon>Actinomycetota</taxon>
        <taxon>Actinomycetes</taxon>
        <taxon>Kitasatosporales</taxon>
        <taxon>Streptomycetaceae</taxon>
        <taxon>Streptomyces</taxon>
    </lineage>
</organism>
<dbReference type="Gene3D" id="2.40.10.10">
    <property type="entry name" value="Trypsin-like serine proteases"/>
    <property type="match status" value="2"/>
</dbReference>
<keyword evidence="3" id="KW-0378">Hydrolase</keyword>